<keyword evidence="2" id="KW-0067">ATP-binding</keyword>
<dbReference type="GO" id="GO:0005524">
    <property type="term" value="F:ATP binding"/>
    <property type="evidence" value="ECO:0007669"/>
    <property type="project" value="UniProtKB-KW"/>
</dbReference>
<organism evidence="4 5">
    <name type="scientific">Rubinisphaera italica</name>
    <dbReference type="NCBI Taxonomy" id="2527969"/>
    <lineage>
        <taxon>Bacteria</taxon>
        <taxon>Pseudomonadati</taxon>
        <taxon>Planctomycetota</taxon>
        <taxon>Planctomycetia</taxon>
        <taxon>Planctomycetales</taxon>
        <taxon>Planctomycetaceae</taxon>
        <taxon>Rubinisphaera</taxon>
    </lineage>
</organism>
<keyword evidence="1" id="KW-0547">Nucleotide-binding</keyword>
<evidence type="ECO:0000256" key="2">
    <source>
        <dbReference type="ARBA" id="ARBA00022840"/>
    </source>
</evidence>
<dbReference type="CDD" id="cd00009">
    <property type="entry name" value="AAA"/>
    <property type="match status" value="1"/>
</dbReference>
<dbReference type="Gene3D" id="1.10.8.60">
    <property type="match status" value="1"/>
</dbReference>
<gene>
    <name evidence="4" type="primary">luxO</name>
    <name evidence="4" type="ORF">Pan54_31270</name>
</gene>
<dbReference type="Pfam" id="PF00158">
    <property type="entry name" value="Sigma54_activat"/>
    <property type="match status" value="1"/>
</dbReference>
<evidence type="ECO:0000313" key="4">
    <source>
        <dbReference type="EMBL" id="TWT62385.1"/>
    </source>
</evidence>
<dbReference type="InterPro" id="IPR002078">
    <property type="entry name" value="Sigma_54_int"/>
</dbReference>
<dbReference type="SMART" id="SM00382">
    <property type="entry name" value="AAA"/>
    <property type="match status" value="1"/>
</dbReference>
<evidence type="ECO:0000256" key="1">
    <source>
        <dbReference type="ARBA" id="ARBA00022741"/>
    </source>
</evidence>
<dbReference type="InterPro" id="IPR027417">
    <property type="entry name" value="P-loop_NTPase"/>
</dbReference>
<dbReference type="EMBL" id="SJPG01000001">
    <property type="protein sequence ID" value="TWT62385.1"/>
    <property type="molecule type" value="Genomic_DNA"/>
</dbReference>
<reference evidence="4 5" key="1">
    <citation type="submission" date="2019-02" db="EMBL/GenBank/DDBJ databases">
        <title>Deep-cultivation of Planctomycetes and their phenomic and genomic characterization uncovers novel biology.</title>
        <authorList>
            <person name="Wiegand S."/>
            <person name="Jogler M."/>
            <person name="Boedeker C."/>
            <person name="Pinto D."/>
            <person name="Vollmers J."/>
            <person name="Rivas-Marin E."/>
            <person name="Kohn T."/>
            <person name="Peeters S.H."/>
            <person name="Heuer A."/>
            <person name="Rast P."/>
            <person name="Oberbeckmann S."/>
            <person name="Bunk B."/>
            <person name="Jeske O."/>
            <person name="Meyerdierks A."/>
            <person name="Storesund J.E."/>
            <person name="Kallscheuer N."/>
            <person name="Luecker S."/>
            <person name="Lage O.M."/>
            <person name="Pohl T."/>
            <person name="Merkel B.J."/>
            <person name="Hornburger P."/>
            <person name="Mueller R.-W."/>
            <person name="Bruemmer F."/>
            <person name="Labrenz M."/>
            <person name="Spormann A.M."/>
            <person name="Op Den Camp H."/>
            <person name="Overmann J."/>
            <person name="Amann R."/>
            <person name="Jetten M.S.M."/>
            <person name="Mascher T."/>
            <person name="Medema M.H."/>
            <person name="Devos D.P."/>
            <person name="Kaster A.-K."/>
            <person name="Ovreas L."/>
            <person name="Rohde M."/>
            <person name="Galperin M.Y."/>
            <person name="Jogler C."/>
        </authorList>
    </citation>
    <scope>NUCLEOTIDE SEQUENCE [LARGE SCALE GENOMIC DNA]</scope>
    <source>
        <strain evidence="4 5">Pan54</strain>
    </source>
</reference>
<name>A0A5C5XJT7_9PLAN</name>
<dbReference type="Proteomes" id="UP000316095">
    <property type="component" value="Unassembled WGS sequence"/>
</dbReference>
<proteinExistence type="predicted"/>
<dbReference type="InterPro" id="IPR003593">
    <property type="entry name" value="AAA+_ATPase"/>
</dbReference>
<dbReference type="OrthoDB" id="9814761at2"/>
<dbReference type="RefSeq" id="WP_146504252.1">
    <property type="nucleotide sequence ID" value="NZ_SJPG01000001.1"/>
</dbReference>
<dbReference type="AlphaFoldDB" id="A0A5C5XJT7"/>
<dbReference type="PANTHER" id="PTHR32071">
    <property type="entry name" value="TRANSCRIPTIONAL REGULATORY PROTEIN"/>
    <property type="match status" value="1"/>
</dbReference>
<evidence type="ECO:0000259" key="3">
    <source>
        <dbReference type="PROSITE" id="PS50045"/>
    </source>
</evidence>
<accession>A0A5C5XJT7</accession>
<feature type="domain" description="Sigma-54 factor interaction" evidence="3">
    <location>
        <begin position="171"/>
        <end position="434"/>
    </location>
</feature>
<dbReference type="GO" id="GO:0006355">
    <property type="term" value="P:regulation of DNA-templated transcription"/>
    <property type="evidence" value="ECO:0007669"/>
    <property type="project" value="InterPro"/>
</dbReference>
<dbReference type="PANTHER" id="PTHR32071:SF122">
    <property type="entry name" value="SIGMA FACTOR"/>
    <property type="match status" value="1"/>
</dbReference>
<dbReference type="PROSITE" id="PS50045">
    <property type="entry name" value="SIGMA54_INTERACT_4"/>
    <property type="match status" value="1"/>
</dbReference>
<evidence type="ECO:0000313" key="5">
    <source>
        <dbReference type="Proteomes" id="UP000316095"/>
    </source>
</evidence>
<keyword evidence="5" id="KW-1185">Reference proteome</keyword>
<protein>
    <submittedName>
        <fullName evidence="4">Luminescence regulatory protein LuxO</fullName>
    </submittedName>
</protein>
<comment type="caution">
    <text evidence="4">The sequence shown here is derived from an EMBL/GenBank/DDBJ whole genome shotgun (WGS) entry which is preliminary data.</text>
</comment>
<dbReference type="Gene3D" id="3.40.50.300">
    <property type="entry name" value="P-loop containing nucleotide triphosphate hydrolases"/>
    <property type="match status" value="1"/>
</dbReference>
<dbReference type="SUPFAM" id="SSF52540">
    <property type="entry name" value="P-loop containing nucleoside triphosphate hydrolases"/>
    <property type="match status" value="1"/>
</dbReference>
<sequence>MPELSQNDLRLLSILSNLTYCNPFEPERIEFERAALREKFVPEDEIAWSRTTQWLEADRPNVVSLTEAANQLVDRIRAALLDGHELNDETARHYEDAVTYVLYYRYFASLVGSQESVSSRQVKKNWNSFRTDFDYYLELPGRPGLHSQSPGHMFACLDQVRRAFRHIFHFILGESQPAAQLRAEVWQSIFTHNMRRYRRTLFAKMSDVATLITGPSGTGKELVARAIGLSQYVAFDTDRETFAGKVDDSFIALNLSALSPTLIESELFGHRKGAFTGAISDRAGWLEKCPPWGAVFLDEIGELDLAIQVKLLRVVQSRAYTRLGETEERPFLGKLITATNRDLGEEMEAGQFRRDLYYRLCADHIQTPSLHEQLTDRPQALSGLIQLLAQRIAGEEADSIAEEAEQWINNSMPTNYTWPGNIRELEQCVRNLMIRNCYQPYQTSKKEESTPVHLAWLKAAEKRQWTAEELVSKYVTWVYAAEGTYEGTANLVGLDRRTVKSKIDEELLKAIEAGN</sequence>